<proteinExistence type="predicted"/>
<evidence type="ECO:0000313" key="3">
    <source>
        <dbReference type="Proteomes" id="UP000204391"/>
    </source>
</evidence>
<evidence type="ECO:0000313" key="2">
    <source>
        <dbReference type="EMBL" id="ASN06977.1"/>
    </source>
</evidence>
<feature type="transmembrane region" description="Helical" evidence="1">
    <location>
        <begin position="235"/>
        <end position="255"/>
    </location>
</feature>
<dbReference type="PANTHER" id="PTHR20992">
    <property type="entry name" value="AT15442P-RELATED"/>
    <property type="match status" value="1"/>
</dbReference>
<dbReference type="KEGG" id="vne:CFK40_19145"/>
<keyword evidence="1" id="KW-1133">Transmembrane helix</keyword>
<dbReference type="RefSeq" id="WP_089533972.1">
    <property type="nucleotide sequence ID" value="NZ_CP022437.1"/>
</dbReference>
<keyword evidence="1" id="KW-0472">Membrane</keyword>
<name>A0A221MH55_9BACI</name>
<dbReference type="PANTHER" id="PTHR20992:SF9">
    <property type="entry name" value="AT15442P-RELATED"/>
    <property type="match status" value="1"/>
</dbReference>
<feature type="transmembrane region" description="Helical" evidence="1">
    <location>
        <begin position="175"/>
        <end position="197"/>
    </location>
</feature>
<dbReference type="Proteomes" id="UP000204391">
    <property type="component" value="Chromosome"/>
</dbReference>
<dbReference type="OrthoDB" id="9790659at2"/>
<sequence>MELQLIEVYAPENFNYQNDLLQNFSFTSYWISHENNEVHIRILVEKQGAEKILNYLEKAASDESSQFDAMLYSVKAYIPSKYHEKNTPNDNKDQFERASRLELYSVVETSSKINGSFSWYTLFAALVATVGVIQNSPALVLGANIIDPSIRPIMGVSFSSVLGEKKLIRQSITTAMYGLLIPITIAALFGYLFPLPINSNEFLAQTKVQLLDIVVAVSAGAAGAISFVKRSHGQLVGVMISLAVLPPAIVLGMMVGAAQWEDAIQPLLLLLININSILLSAILVFWVSGIKPVNWKDIQEAGTSRVNSLLFTGTIFLALIITVVLLRF</sequence>
<dbReference type="NCBIfam" id="TIGR00341">
    <property type="entry name" value="TIGR00341 family protein"/>
    <property type="match status" value="1"/>
</dbReference>
<organism evidence="2 3">
    <name type="scientific">Virgibacillus necropolis</name>
    <dbReference type="NCBI Taxonomy" id="163877"/>
    <lineage>
        <taxon>Bacteria</taxon>
        <taxon>Bacillati</taxon>
        <taxon>Bacillota</taxon>
        <taxon>Bacilli</taxon>
        <taxon>Bacillales</taxon>
        <taxon>Bacillaceae</taxon>
        <taxon>Virgibacillus</taxon>
    </lineage>
</organism>
<feature type="transmembrane region" description="Helical" evidence="1">
    <location>
        <begin position="267"/>
        <end position="287"/>
    </location>
</feature>
<dbReference type="AlphaFoldDB" id="A0A221MH55"/>
<accession>A0A221MH55</accession>
<dbReference type="Pfam" id="PF04087">
    <property type="entry name" value="DUF389"/>
    <property type="match status" value="1"/>
</dbReference>
<gene>
    <name evidence="2" type="ORF">CFK40_19145</name>
</gene>
<reference evidence="2 3" key="1">
    <citation type="journal article" date="2003" name="Int. J. Syst. Evol. Microbiol.">
        <title>Virgibacillus carmonensis sp. nov., Virgibacillus necropolis sp. nov. and Virgibacillus picturae sp. nov., three novel species isolated from deteriorated mural paintings, transfer of the species of the genus salibacillus to Virgibacillus, as Virgibacillus marismortui comb. nov. and Virgibacillus salexigens comb. nov., and emended description of the genus Virgibacillus.</title>
        <authorList>
            <person name="Heyrman J."/>
            <person name="Logan N.A."/>
            <person name="Busse H.J."/>
            <person name="Balcaen A."/>
            <person name="Lebbe L."/>
            <person name="Rodriguez-Diaz M."/>
            <person name="Swings J."/>
            <person name="De Vos P."/>
        </authorList>
    </citation>
    <scope>NUCLEOTIDE SEQUENCE [LARGE SCALE GENOMIC DNA]</scope>
    <source>
        <strain evidence="2 3">LMG 19488</strain>
    </source>
</reference>
<keyword evidence="1" id="KW-0812">Transmembrane</keyword>
<evidence type="ECO:0000256" key="1">
    <source>
        <dbReference type="SAM" id="Phobius"/>
    </source>
</evidence>
<dbReference type="EMBL" id="CP022437">
    <property type="protein sequence ID" value="ASN06977.1"/>
    <property type="molecule type" value="Genomic_DNA"/>
</dbReference>
<dbReference type="InterPro" id="IPR005240">
    <property type="entry name" value="DUF389"/>
</dbReference>
<feature type="transmembrane region" description="Helical" evidence="1">
    <location>
        <begin position="209"/>
        <end position="228"/>
    </location>
</feature>
<protein>
    <submittedName>
        <fullName evidence="2">TIGR00341 family protein</fullName>
    </submittedName>
</protein>
<feature type="transmembrane region" description="Helical" evidence="1">
    <location>
        <begin position="308"/>
        <end position="326"/>
    </location>
</feature>
<keyword evidence="3" id="KW-1185">Reference proteome</keyword>